<dbReference type="Pfam" id="PF00535">
    <property type="entry name" value="Glycos_transf_2"/>
    <property type="match status" value="1"/>
</dbReference>
<evidence type="ECO:0000256" key="4">
    <source>
        <dbReference type="ARBA" id="ARBA00022679"/>
    </source>
</evidence>
<dbReference type="Proteomes" id="UP000657177">
    <property type="component" value="Unassembled WGS sequence"/>
</dbReference>
<keyword evidence="7" id="KW-1185">Reference proteome</keyword>
<sequence length="264" mass="29826">MELSIIIINYNTRPYLARCLAALTATTTVPHEIIIVDNHSTDDSVPWLRSLNDPRLRVIFNPENLGYAAACNRGLAQAAGRYLVTMNADVITPPGWAERLIWHLKQHPLTLMVGPKSLGIGGKQWAGPRAFSRHLPAADRKFAALYARQSQRAKFLIGCLVLFDRRLPENIGLFDEKLVLGADDFDLALRIREKGYQLRIACDVLIEHAVHASFNRSDPAVNEKLAAASWAYFHRKWASYLQKYGWERLFEDDAPVFPGEEVFS</sequence>
<dbReference type="Gene3D" id="3.90.550.10">
    <property type="entry name" value="Spore Coat Polysaccharide Biosynthesis Protein SpsA, Chain A"/>
    <property type="match status" value="1"/>
</dbReference>
<reference evidence="6" key="1">
    <citation type="submission" date="2020-06" db="EMBL/GenBank/DDBJ databases">
        <title>Novel chitinolytic bacterium.</title>
        <authorList>
            <person name="Ungkulpasvich U."/>
            <person name="Kosugi A."/>
            <person name="Uke A."/>
        </authorList>
    </citation>
    <scope>NUCLEOTIDE SEQUENCE</scope>
    <source>
        <strain evidence="6">UUS1-1</strain>
    </source>
</reference>
<evidence type="ECO:0000256" key="2">
    <source>
        <dbReference type="ARBA" id="ARBA00006739"/>
    </source>
</evidence>
<comment type="pathway">
    <text evidence="1">Cell wall biogenesis; cell wall polysaccharide biosynthesis.</text>
</comment>
<comment type="caution">
    <text evidence="6">The sequence shown here is derived from an EMBL/GenBank/DDBJ whole genome shotgun (WGS) entry which is preliminary data.</text>
</comment>
<dbReference type="RefSeq" id="WP_181338842.1">
    <property type="nucleotide sequence ID" value="NZ_JAAKDE010000004.1"/>
</dbReference>
<keyword evidence="4" id="KW-0808">Transferase</keyword>
<dbReference type="CDD" id="cd04186">
    <property type="entry name" value="GT_2_like_c"/>
    <property type="match status" value="1"/>
</dbReference>
<dbReference type="PANTHER" id="PTHR43179">
    <property type="entry name" value="RHAMNOSYLTRANSFERASE WBBL"/>
    <property type="match status" value="1"/>
</dbReference>
<dbReference type="AlphaFoldDB" id="A0A8J6HW87"/>
<proteinExistence type="inferred from homology"/>
<keyword evidence="3" id="KW-0328">Glycosyltransferase</keyword>
<evidence type="ECO:0000256" key="3">
    <source>
        <dbReference type="ARBA" id="ARBA00022676"/>
    </source>
</evidence>
<evidence type="ECO:0000313" key="6">
    <source>
        <dbReference type="EMBL" id="MBA2132387.1"/>
    </source>
</evidence>
<protein>
    <submittedName>
        <fullName evidence="6">Glycosyltransferase family 2 protein</fullName>
    </submittedName>
</protein>
<comment type="similarity">
    <text evidence="2">Belongs to the glycosyltransferase 2 family.</text>
</comment>
<dbReference type="InterPro" id="IPR029044">
    <property type="entry name" value="Nucleotide-diphossugar_trans"/>
</dbReference>
<gene>
    <name evidence="6" type="ORF">G5B42_02340</name>
</gene>
<name>A0A8J6HW87_9FIRM</name>
<evidence type="ECO:0000256" key="1">
    <source>
        <dbReference type="ARBA" id="ARBA00004776"/>
    </source>
</evidence>
<dbReference type="PANTHER" id="PTHR43179:SF12">
    <property type="entry name" value="GALACTOFURANOSYLTRANSFERASE GLFT2"/>
    <property type="match status" value="1"/>
</dbReference>
<evidence type="ECO:0000259" key="5">
    <source>
        <dbReference type="Pfam" id="PF00535"/>
    </source>
</evidence>
<organism evidence="6 7">
    <name type="scientific">Capillibacterium thermochitinicola</name>
    <dbReference type="NCBI Taxonomy" id="2699427"/>
    <lineage>
        <taxon>Bacteria</taxon>
        <taxon>Bacillati</taxon>
        <taxon>Bacillota</taxon>
        <taxon>Capillibacterium</taxon>
    </lineage>
</organism>
<accession>A0A8J6HW87</accession>
<feature type="domain" description="Glycosyltransferase 2-like" evidence="5">
    <location>
        <begin position="4"/>
        <end position="166"/>
    </location>
</feature>
<dbReference type="EMBL" id="JAAKDE010000004">
    <property type="protein sequence ID" value="MBA2132387.1"/>
    <property type="molecule type" value="Genomic_DNA"/>
</dbReference>
<dbReference type="InterPro" id="IPR001173">
    <property type="entry name" value="Glyco_trans_2-like"/>
</dbReference>
<evidence type="ECO:0000313" key="7">
    <source>
        <dbReference type="Proteomes" id="UP000657177"/>
    </source>
</evidence>
<dbReference type="GO" id="GO:0016757">
    <property type="term" value="F:glycosyltransferase activity"/>
    <property type="evidence" value="ECO:0007669"/>
    <property type="project" value="UniProtKB-KW"/>
</dbReference>
<dbReference type="SUPFAM" id="SSF53448">
    <property type="entry name" value="Nucleotide-diphospho-sugar transferases"/>
    <property type="match status" value="1"/>
</dbReference>